<dbReference type="Pfam" id="PF05437">
    <property type="entry name" value="AzlD"/>
    <property type="match status" value="1"/>
</dbReference>
<accession>A0A371P4Z7</accession>
<dbReference type="OrthoDB" id="5197630at2"/>
<comment type="caution">
    <text evidence="2">The sequence shown here is derived from an EMBL/GenBank/DDBJ whole genome shotgun (WGS) entry which is preliminary data.</text>
</comment>
<name>A0A371P4Z7_9ACTN</name>
<keyword evidence="3" id="KW-1185">Reference proteome</keyword>
<dbReference type="RefSeq" id="WP_119705603.1">
    <property type="nucleotide sequence ID" value="NZ_JBHSOI010000002.1"/>
</dbReference>
<organism evidence="2 3">
    <name type="scientific">Aeromicrobium endophyticum</name>
    <dbReference type="NCBI Taxonomy" id="2292704"/>
    <lineage>
        <taxon>Bacteria</taxon>
        <taxon>Bacillati</taxon>
        <taxon>Actinomycetota</taxon>
        <taxon>Actinomycetes</taxon>
        <taxon>Propionibacteriales</taxon>
        <taxon>Nocardioidaceae</taxon>
        <taxon>Aeromicrobium</taxon>
    </lineage>
</organism>
<evidence type="ECO:0000256" key="1">
    <source>
        <dbReference type="SAM" id="Phobius"/>
    </source>
</evidence>
<reference evidence="2 3" key="1">
    <citation type="submission" date="2018-08" db="EMBL/GenBank/DDBJ databases">
        <title>Aeromicrobium sp. M2KJ-4, whole genome shotgun sequence.</title>
        <authorList>
            <person name="Tuo L."/>
        </authorList>
    </citation>
    <scope>NUCLEOTIDE SEQUENCE [LARGE SCALE GENOMIC DNA]</scope>
    <source>
        <strain evidence="2 3">M2KJ-4</strain>
    </source>
</reference>
<feature type="transmembrane region" description="Helical" evidence="1">
    <location>
        <begin position="41"/>
        <end position="57"/>
    </location>
</feature>
<dbReference type="Proteomes" id="UP000265581">
    <property type="component" value="Unassembled WGS sequence"/>
</dbReference>
<keyword evidence="1" id="KW-0472">Membrane</keyword>
<keyword evidence="1" id="KW-1133">Transmembrane helix</keyword>
<keyword evidence="1" id="KW-0812">Transmembrane</keyword>
<dbReference type="AlphaFoldDB" id="A0A371P4Z7"/>
<feature type="transmembrane region" description="Helical" evidence="1">
    <location>
        <begin position="69"/>
        <end position="98"/>
    </location>
</feature>
<sequence>MTTVWAGIAIMVVGCFALKYAGLSVPPSVLQHPLTVRAVELIPAGLLGALIAVQVLADGSAVRVDARLLALGVAAVLLALRVPFLPMVVASALVAALVRQL</sequence>
<gene>
    <name evidence="2" type="ORF">DX116_11500</name>
</gene>
<dbReference type="EMBL" id="QUBR01000002">
    <property type="protein sequence ID" value="REK71017.1"/>
    <property type="molecule type" value="Genomic_DNA"/>
</dbReference>
<protein>
    <submittedName>
        <fullName evidence="2">AzlD domain-containing protein</fullName>
    </submittedName>
</protein>
<dbReference type="InterPro" id="IPR008407">
    <property type="entry name" value="Brnchd-chn_aa_trnsp_AzlD"/>
</dbReference>
<proteinExistence type="predicted"/>
<evidence type="ECO:0000313" key="3">
    <source>
        <dbReference type="Proteomes" id="UP000265581"/>
    </source>
</evidence>
<evidence type="ECO:0000313" key="2">
    <source>
        <dbReference type="EMBL" id="REK71017.1"/>
    </source>
</evidence>